<proteinExistence type="predicted"/>
<feature type="compositionally biased region" description="Low complexity" evidence="1">
    <location>
        <begin position="25"/>
        <end position="42"/>
    </location>
</feature>
<dbReference type="AlphaFoldDB" id="A0A0A9BDK3"/>
<name>A0A0A9BDK3_ARUDO</name>
<evidence type="ECO:0000313" key="2">
    <source>
        <dbReference type="EMBL" id="JAD60218.1"/>
    </source>
</evidence>
<reference evidence="2" key="2">
    <citation type="journal article" date="2015" name="Data Brief">
        <title>Shoot transcriptome of the giant reed, Arundo donax.</title>
        <authorList>
            <person name="Barrero R.A."/>
            <person name="Guerrero F.D."/>
            <person name="Moolhuijzen P."/>
            <person name="Goolsby J.A."/>
            <person name="Tidwell J."/>
            <person name="Bellgard S.E."/>
            <person name="Bellgard M.I."/>
        </authorList>
    </citation>
    <scope>NUCLEOTIDE SEQUENCE</scope>
    <source>
        <tissue evidence="2">Shoot tissue taken approximately 20 cm above the soil surface</tissue>
    </source>
</reference>
<protein>
    <submittedName>
        <fullName evidence="2">Uncharacterized protein</fullName>
    </submittedName>
</protein>
<organism evidence="2">
    <name type="scientific">Arundo donax</name>
    <name type="common">Giant reed</name>
    <name type="synonym">Donax arundinaceus</name>
    <dbReference type="NCBI Taxonomy" id="35708"/>
    <lineage>
        <taxon>Eukaryota</taxon>
        <taxon>Viridiplantae</taxon>
        <taxon>Streptophyta</taxon>
        <taxon>Embryophyta</taxon>
        <taxon>Tracheophyta</taxon>
        <taxon>Spermatophyta</taxon>
        <taxon>Magnoliopsida</taxon>
        <taxon>Liliopsida</taxon>
        <taxon>Poales</taxon>
        <taxon>Poaceae</taxon>
        <taxon>PACMAD clade</taxon>
        <taxon>Arundinoideae</taxon>
        <taxon>Arundineae</taxon>
        <taxon>Arundo</taxon>
    </lineage>
</organism>
<feature type="region of interest" description="Disordered" evidence="1">
    <location>
        <begin position="1"/>
        <end position="42"/>
    </location>
</feature>
<feature type="compositionally biased region" description="Basic and acidic residues" evidence="1">
    <location>
        <begin position="8"/>
        <end position="18"/>
    </location>
</feature>
<dbReference type="EMBL" id="GBRH01237677">
    <property type="protein sequence ID" value="JAD60218.1"/>
    <property type="molecule type" value="Transcribed_RNA"/>
</dbReference>
<reference evidence="2" key="1">
    <citation type="submission" date="2014-09" db="EMBL/GenBank/DDBJ databases">
        <authorList>
            <person name="Magalhaes I.L.F."/>
            <person name="Oliveira U."/>
            <person name="Santos F.R."/>
            <person name="Vidigal T.H.D.A."/>
            <person name="Brescovit A.D."/>
            <person name="Santos A.J."/>
        </authorList>
    </citation>
    <scope>NUCLEOTIDE SEQUENCE</scope>
    <source>
        <tissue evidence="2">Shoot tissue taken approximately 20 cm above the soil surface</tissue>
    </source>
</reference>
<evidence type="ECO:0000256" key="1">
    <source>
        <dbReference type="SAM" id="MobiDB-lite"/>
    </source>
</evidence>
<accession>A0A0A9BDK3</accession>
<sequence length="42" mass="4506">MGRRRRREYSTSDDEKYPRPGQSSAAGPGAGAARWLAAKAGL</sequence>